<sequence length="89" mass="9747">MEGRGSLQEEHTEALERALSLHRRHPASQPGVSFQDQASSCSSDSASSRTMNWDELVEKLFDGNEPLGMISDEEDDSVGSSVKLSLPVR</sequence>
<organism evidence="2 3">
    <name type="scientific">Ensete ventricosum</name>
    <name type="common">Abyssinian banana</name>
    <name type="synonym">Musa ensete</name>
    <dbReference type="NCBI Taxonomy" id="4639"/>
    <lineage>
        <taxon>Eukaryota</taxon>
        <taxon>Viridiplantae</taxon>
        <taxon>Streptophyta</taxon>
        <taxon>Embryophyta</taxon>
        <taxon>Tracheophyta</taxon>
        <taxon>Spermatophyta</taxon>
        <taxon>Magnoliopsida</taxon>
        <taxon>Liliopsida</taxon>
        <taxon>Zingiberales</taxon>
        <taxon>Musaceae</taxon>
        <taxon>Ensete</taxon>
    </lineage>
</organism>
<proteinExistence type="predicted"/>
<comment type="caution">
    <text evidence="2">The sequence shown here is derived from an EMBL/GenBank/DDBJ whole genome shotgun (WGS) entry which is preliminary data.</text>
</comment>
<feature type="compositionally biased region" description="Basic and acidic residues" evidence="1">
    <location>
        <begin position="1"/>
        <end position="16"/>
    </location>
</feature>
<evidence type="ECO:0000256" key="1">
    <source>
        <dbReference type="SAM" id="MobiDB-lite"/>
    </source>
</evidence>
<accession>A0A426Y3I3</accession>
<gene>
    <name evidence="2" type="ORF">B296_00046247</name>
</gene>
<protein>
    <submittedName>
        <fullName evidence="2">Uncharacterized protein</fullName>
    </submittedName>
</protein>
<feature type="region of interest" description="Disordered" evidence="1">
    <location>
        <begin position="65"/>
        <end position="89"/>
    </location>
</feature>
<evidence type="ECO:0000313" key="3">
    <source>
        <dbReference type="Proteomes" id="UP000287651"/>
    </source>
</evidence>
<name>A0A426Y3I3_ENSVE</name>
<dbReference type="AlphaFoldDB" id="A0A426Y3I3"/>
<feature type="region of interest" description="Disordered" evidence="1">
    <location>
        <begin position="1"/>
        <end position="49"/>
    </location>
</feature>
<dbReference type="Proteomes" id="UP000287651">
    <property type="component" value="Unassembled WGS sequence"/>
</dbReference>
<feature type="compositionally biased region" description="Low complexity" evidence="1">
    <location>
        <begin position="33"/>
        <end position="48"/>
    </location>
</feature>
<reference evidence="2 3" key="1">
    <citation type="journal article" date="2014" name="Agronomy (Basel)">
        <title>A Draft Genome Sequence for Ensete ventricosum, the Drought-Tolerant Tree Against Hunger.</title>
        <authorList>
            <person name="Harrison J."/>
            <person name="Moore K.A."/>
            <person name="Paszkiewicz K."/>
            <person name="Jones T."/>
            <person name="Grant M."/>
            <person name="Ambacheew D."/>
            <person name="Muzemil S."/>
            <person name="Studholme D.J."/>
        </authorList>
    </citation>
    <scope>NUCLEOTIDE SEQUENCE [LARGE SCALE GENOMIC DNA]</scope>
</reference>
<dbReference type="EMBL" id="AMZH03015405">
    <property type="protein sequence ID" value="RRT46101.1"/>
    <property type="molecule type" value="Genomic_DNA"/>
</dbReference>
<evidence type="ECO:0000313" key="2">
    <source>
        <dbReference type="EMBL" id="RRT46101.1"/>
    </source>
</evidence>